<dbReference type="AlphaFoldDB" id="A0A7G2K0X7"/>
<dbReference type="EC" id="3.1.11.5" evidence="1"/>
<dbReference type="GO" id="GO:0008854">
    <property type="term" value="F:exodeoxyribonuclease V activity"/>
    <property type="evidence" value="ECO:0007669"/>
    <property type="project" value="UniProtKB-EC"/>
</dbReference>
<reference evidence="1" key="1">
    <citation type="journal article" date="2010" name="Genomics">
        <title>Tracing phylogenomic events leading to diversity of Haemophilus influenzae and the emergence of Brazilian Purpuric Fever (BPF)-associated clones.</title>
        <authorList>
            <person name="Papazisi L."/>
            <person name="Ratnayake S."/>
            <person name="Remortel B.G."/>
            <person name="Bock G.R."/>
            <person name="Liang W."/>
            <person name="Saeed A.I."/>
            <person name="Liu J."/>
            <person name="Fleischmann R.D."/>
            <person name="Kilian M."/>
            <person name="Peterson S.N."/>
        </authorList>
    </citation>
    <scope>NUCLEOTIDE SEQUENCE [LARGE SCALE GENOMIC DNA]</scope>
    <source>
        <strain evidence="1">HK1212</strain>
    </source>
</reference>
<sequence>RNISDFIVGDENSVSEKLQELTESNGFGPKADPYWSRVLAQTSRFKQPENIAKLLKQTKAWFGLLFAQKKTRKAQS</sequence>
<feature type="non-terminal residue" evidence="1">
    <location>
        <position position="1"/>
    </location>
</feature>
<gene>
    <name evidence="1" type="primary">recC</name>
    <name evidence="1" type="ORF">HAINFHK1212_0882</name>
</gene>
<accession>A0A7G2K0X7</accession>
<proteinExistence type="predicted"/>
<protein>
    <submittedName>
        <fullName evidence="1">Exodeoxyribonuclease V gamma chain</fullName>
        <ecNumber evidence="1">3.1.11.5</ecNumber>
    </submittedName>
</protein>
<name>A0A7G2K0X7_HAEIF</name>
<organism evidence="1">
    <name type="scientific">Haemophilus influenzae HK1212</name>
    <dbReference type="NCBI Taxonomy" id="456482"/>
    <lineage>
        <taxon>Bacteria</taxon>
        <taxon>Pseudomonadati</taxon>
        <taxon>Pseudomonadota</taxon>
        <taxon>Gammaproteobacteria</taxon>
        <taxon>Pasteurellales</taxon>
        <taxon>Pasteurellaceae</taxon>
        <taxon>Haemophilus</taxon>
    </lineage>
</organism>
<keyword evidence="1" id="KW-0378">Hydrolase</keyword>
<evidence type="ECO:0000313" key="1">
    <source>
        <dbReference type="EMBL" id="EFA29221.1"/>
    </source>
</evidence>
<dbReference type="EMBL" id="ABFC01000261">
    <property type="protein sequence ID" value="EFA29221.1"/>
    <property type="molecule type" value="Genomic_DNA"/>
</dbReference>
<comment type="caution">
    <text evidence="1">The sequence shown here is derived from an EMBL/GenBank/DDBJ whole genome shotgun (WGS) entry which is preliminary data.</text>
</comment>